<feature type="compositionally biased region" description="Polar residues" evidence="1">
    <location>
        <begin position="63"/>
        <end position="73"/>
    </location>
</feature>
<proteinExistence type="predicted"/>
<dbReference type="AlphaFoldDB" id="A0A8D8H9L3"/>
<reference evidence="2" key="1">
    <citation type="submission" date="2021-05" db="EMBL/GenBank/DDBJ databases">
        <authorList>
            <person name="Alioto T."/>
            <person name="Alioto T."/>
            <person name="Gomez Garrido J."/>
        </authorList>
    </citation>
    <scope>NUCLEOTIDE SEQUENCE</scope>
</reference>
<protein>
    <submittedName>
        <fullName evidence="2">(northern house mosquito) hypothetical protein</fullName>
    </submittedName>
</protein>
<feature type="region of interest" description="Disordered" evidence="1">
    <location>
        <begin position="63"/>
        <end position="91"/>
    </location>
</feature>
<name>A0A8D8H9L3_CULPI</name>
<evidence type="ECO:0000256" key="1">
    <source>
        <dbReference type="SAM" id="MobiDB-lite"/>
    </source>
</evidence>
<sequence>MGIEPRTFRLQSEQLNHSATLASFPEFVVNNLWEVVSEWRTRNDLDFNFTIEDGIDSVQINSESEATSPSQRAISPIETPAGGSGKDGTDFVVPGQNGLANSNSDPVESIPSLSGSCATNSSRIAILPIEGAGTSRIAVLSNAKETDLVAAGRTDLASFKSGQFVTISEASSNLQLKEIEEFAKHDDQIFVICRDWKVEEYDDNYLAYKTEERLDTMCIISLNLVEGPPFSIHEINGAYYFRPNIGF</sequence>
<dbReference type="EMBL" id="HBUE01309046">
    <property type="protein sequence ID" value="CAG6582536.1"/>
    <property type="molecule type" value="Transcribed_RNA"/>
</dbReference>
<organism evidence="2">
    <name type="scientific">Culex pipiens</name>
    <name type="common">House mosquito</name>
    <dbReference type="NCBI Taxonomy" id="7175"/>
    <lineage>
        <taxon>Eukaryota</taxon>
        <taxon>Metazoa</taxon>
        <taxon>Ecdysozoa</taxon>
        <taxon>Arthropoda</taxon>
        <taxon>Hexapoda</taxon>
        <taxon>Insecta</taxon>
        <taxon>Pterygota</taxon>
        <taxon>Neoptera</taxon>
        <taxon>Endopterygota</taxon>
        <taxon>Diptera</taxon>
        <taxon>Nematocera</taxon>
        <taxon>Culicoidea</taxon>
        <taxon>Culicidae</taxon>
        <taxon>Culicinae</taxon>
        <taxon>Culicini</taxon>
        <taxon>Culex</taxon>
        <taxon>Culex</taxon>
    </lineage>
</organism>
<accession>A0A8D8H9L3</accession>
<evidence type="ECO:0000313" key="2">
    <source>
        <dbReference type="EMBL" id="CAG6530703.1"/>
    </source>
</evidence>
<dbReference type="EMBL" id="HBUE01202859">
    <property type="protein sequence ID" value="CAG6530703.1"/>
    <property type="molecule type" value="Transcribed_RNA"/>
</dbReference>